<protein>
    <submittedName>
        <fullName evidence="1">ABC transporter substrate-binding protein</fullName>
    </submittedName>
</protein>
<keyword evidence="2" id="KW-1185">Reference proteome</keyword>
<reference evidence="1 2" key="1">
    <citation type="journal article" date="2024" name="Chem. Sci.">
        <title>Discovery of megapolipeptins by genome mining of a Burkholderiales bacteria collection.</title>
        <authorList>
            <person name="Paulo B.S."/>
            <person name="Recchia M.J.J."/>
            <person name="Lee S."/>
            <person name="Fergusson C.H."/>
            <person name="Romanowski S.B."/>
            <person name="Hernandez A."/>
            <person name="Krull N."/>
            <person name="Liu D.Y."/>
            <person name="Cavanagh H."/>
            <person name="Bos A."/>
            <person name="Gray C.A."/>
            <person name="Murphy B.T."/>
            <person name="Linington R.G."/>
            <person name="Eustaquio A.S."/>
        </authorList>
    </citation>
    <scope>NUCLEOTIDE SEQUENCE [LARGE SCALE GENOMIC DNA]</scope>
    <source>
        <strain evidence="1 2">RL18-126-BIB-B</strain>
    </source>
</reference>
<accession>A0ACC7NNJ2</accession>
<evidence type="ECO:0000313" key="1">
    <source>
        <dbReference type="EMBL" id="MFM0107156.1"/>
    </source>
</evidence>
<proteinExistence type="predicted"/>
<dbReference type="EMBL" id="JAQQDW010000072">
    <property type="protein sequence ID" value="MFM0107156.1"/>
    <property type="molecule type" value="Genomic_DNA"/>
</dbReference>
<sequence length="329" mass="37197">MNGKLNLSIATGDYDRTRPLISGQVQIDGVDPVFMTLSPEEMFFRAFRNEEFDISELSFSSYTVKHAEGTCPYIAVPVFLSRAFRHTSIYVRTDRIKRPEDLKGKRIGIPEYQLTANVWARAVLQDDFGVRPEDVTWVRGGIDEPGRPEKIKLQLPSDVRLEAAPEGDTISAMLDRGDIDAFMAPRPPSCAGKNPHVGWLFPDPTEAAKDYYRRTNVYPIMHVVGIRKTLAQAHPWLPVAVLKAFEESKRIALDKLSDTSATKVTLPFVEEQLKAARELLGDDHWPYGIAPNRTTLETFLRHHHSQGLSKRLLTVEEIFHPATYETAKI</sequence>
<comment type="caution">
    <text evidence="1">The sequence shown here is derived from an EMBL/GenBank/DDBJ whole genome shotgun (WGS) entry which is preliminary data.</text>
</comment>
<gene>
    <name evidence="1" type="ORF">PQR01_27630</name>
</gene>
<dbReference type="Proteomes" id="UP001629235">
    <property type="component" value="Unassembled WGS sequence"/>
</dbReference>
<evidence type="ECO:0000313" key="2">
    <source>
        <dbReference type="Proteomes" id="UP001629235"/>
    </source>
</evidence>
<organism evidence="1 2">
    <name type="scientific">Paraburkholderia rhynchosiae</name>
    <dbReference type="NCBI Taxonomy" id="487049"/>
    <lineage>
        <taxon>Bacteria</taxon>
        <taxon>Pseudomonadati</taxon>
        <taxon>Pseudomonadota</taxon>
        <taxon>Betaproteobacteria</taxon>
        <taxon>Burkholderiales</taxon>
        <taxon>Burkholderiaceae</taxon>
        <taxon>Paraburkholderia</taxon>
    </lineage>
</organism>
<name>A0ACC7NNJ2_9BURK</name>